<dbReference type="EMBL" id="JAXCGZ010020959">
    <property type="protein sequence ID" value="KAK7063078.1"/>
    <property type="molecule type" value="Genomic_DNA"/>
</dbReference>
<proteinExistence type="predicted"/>
<sequence>TQTHNMEYPEKGNIPVCWKTITLSQHQRASPKGPIMTTKGESSRAATRILPFASIHALSGSGSREKKKNRESSSNSKMDIIAAAAATVC</sequence>
<organism evidence="2 3">
    <name type="scientific">Halocaridina rubra</name>
    <name type="common">Hawaiian red shrimp</name>
    <dbReference type="NCBI Taxonomy" id="373956"/>
    <lineage>
        <taxon>Eukaryota</taxon>
        <taxon>Metazoa</taxon>
        <taxon>Ecdysozoa</taxon>
        <taxon>Arthropoda</taxon>
        <taxon>Crustacea</taxon>
        <taxon>Multicrustacea</taxon>
        <taxon>Malacostraca</taxon>
        <taxon>Eumalacostraca</taxon>
        <taxon>Eucarida</taxon>
        <taxon>Decapoda</taxon>
        <taxon>Pleocyemata</taxon>
        <taxon>Caridea</taxon>
        <taxon>Atyoidea</taxon>
        <taxon>Atyidae</taxon>
        <taxon>Halocaridina</taxon>
    </lineage>
</organism>
<evidence type="ECO:0000313" key="2">
    <source>
        <dbReference type="EMBL" id="KAK7063078.1"/>
    </source>
</evidence>
<evidence type="ECO:0000256" key="1">
    <source>
        <dbReference type="SAM" id="MobiDB-lite"/>
    </source>
</evidence>
<dbReference type="AlphaFoldDB" id="A0AAN8WEV1"/>
<accession>A0AAN8WEV1</accession>
<feature type="region of interest" description="Disordered" evidence="1">
    <location>
        <begin position="57"/>
        <end position="77"/>
    </location>
</feature>
<dbReference type="Proteomes" id="UP001381693">
    <property type="component" value="Unassembled WGS sequence"/>
</dbReference>
<comment type="caution">
    <text evidence="2">The sequence shown here is derived from an EMBL/GenBank/DDBJ whole genome shotgun (WGS) entry which is preliminary data.</text>
</comment>
<reference evidence="2 3" key="1">
    <citation type="submission" date="2023-11" db="EMBL/GenBank/DDBJ databases">
        <title>Halocaridina rubra genome assembly.</title>
        <authorList>
            <person name="Smith C."/>
        </authorList>
    </citation>
    <scope>NUCLEOTIDE SEQUENCE [LARGE SCALE GENOMIC DNA]</scope>
    <source>
        <strain evidence="2">EP-1</strain>
        <tissue evidence="2">Whole</tissue>
    </source>
</reference>
<protein>
    <submittedName>
        <fullName evidence="2">Uncharacterized protein</fullName>
    </submittedName>
</protein>
<evidence type="ECO:0000313" key="3">
    <source>
        <dbReference type="Proteomes" id="UP001381693"/>
    </source>
</evidence>
<feature type="non-terminal residue" evidence="2">
    <location>
        <position position="1"/>
    </location>
</feature>
<name>A0AAN8WEV1_HALRR</name>
<keyword evidence="3" id="KW-1185">Reference proteome</keyword>
<gene>
    <name evidence="2" type="ORF">SK128_012306</name>
</gene>